<dbReference type="InterPro" id="IPR036063">
    <property type="entry name" value="Smr_dom_sf"/>
</dbReference>
<dbReference type="AlphaFoldDB" id="A0A9W6FX80"/>
<organism evidence="2 3">
    <name type="scientific">Geobacter hydrogenophilus</name>
    <dbReference type="NCBI Taxonomy" id="40983"/>
    <lineage>
        <taxon>Bacteria</taxon>
        <taxon>Pseudomonadati</taxon>
        <taxon>Thermodesulfobacteriota</taxon>
        <taxon>Desulfuromonadia</taxon>
        <taxon>Geobacterales</taxon>
        <taxon>Geobacteraceae</taxon>
        <taxon>Geobacter</taxon>
    </lineage>
</organism>
<gene>
    <name evidence="2" type="ORF">GHYDROH2_01960</name>
</gene>
<evidence type="ECO:0000313" key="2">
    <source>
        <dbReference type="EMBL" id="GLI36695.1"/>
    </source>
</evidence>
<dbReference type="EMBL" id="BSDS01000001">
    <property type="protein sequence ID" value="GLI36695.1"/>
    <property type="molecule type" value="Genomic_DNA"/>
</dbReference>
<dbReference type="Pfam" id="PF01713">
    <property type="entry name" value="Smr"/>
    <property type="match status" value="1"/>
</dbReference>
<dbReference type="PROSITE" id="PS50828">
    <property type="entry name" value="SMR"/>
    <property type="match status" value="1"/>
</dbReference>
<dbReference type="Gene3D" id="3.30.1370.110">
    <property type="match status" value="1"/>
</dbReference>
<comment type="caution">
    <text evidence="2">The sequence shown here is derived from an EMBL/GenBank/DDBJ whole genome shotgun (WGS) entry which is preliminary data.</text>
</comment>
<proteinExistence type="predicted"/>
<evidence type="ECO:0000313" key="3">
    <source>
        <dbReference type="Proteomes" id="UP001144352"/>
    </source>
</evidence>
<dbReference type="SUPFAM" id="SSF160443">
    <property type="entry name" value="SMR domain-like"/>
    <property type="match status" value="1"/>
</dbReference>
<name>A0A9W6FX80_9BACT</name>
<evidence type="ECO:0000259" key="1">
    <source>
        <dbReference type="PROSITE" id="PS50828"/>
    </source>
</evidence>
<dbReference type="Proteomes" id="UP001144352">
    <property type="component" value="Unassembled WGS sequence"/>
</dbReference>
<dbReference type="PANTHER" id="PTHR35562:SF2">
    <property type="entry name" value="DNA ENDONUCLEASE SMRA-RELATED"/>
    <property type="match status" value="1"/>
</dbReference>
<dbReference type="RefSeq" id="WP_214187072.1">
    <property type="nucleotide sequence ID" value="NZ_BSDS01000001.1"/>
</dbReference>
<dbReference type="InterPro" id="IPR002625">
    <property type="entry name" value="Smr_dom"/>
</dbReference>
<dbReference type="PANTHER" id="PTHR35562">
    <property type="entry name" value="DNA ENDONUCLEASE SMRA-RELATED"/>
    <property type="match status" value="1"/>
</dbReference>
<dbReference type="SMART" id="SM00463">
    <property type="entry name" value="SMR"/>
    <property type="match status" value="1"/>
</dbReference>
<sequence length="96" mass="10630">MIDDITIELPIDGTLDLHTFRPGEVKELIPDYLAACRERGIYSVRIIHGKGTGTLRRTVHAILERHDAVVSFRLAGEDAGGWGATLVELKHISVQQ</sequence>
<feature type="domain" description="Smr" evidence="1">
    <location>
        <begin position="15"/>
        <end position="90"/>
    </location>
</feature>
<accession>A0A9W6FX80</accession>
<reference evidence="2" key="1">
    <citation type="submission" date="2022-12" db="EMBL/GenBank/DDBJ databases">
        <title>Reference genome sequencing for broad-spectrum identification of bacterial and archaeal isolates by mass spectrometry.</title>
        <authorList>
            <person name="Sekiguchi Y."/>
            <person name="Tourlousse D.M."/>
        </authorList>
    </citation>
    <scope>NUCLEOTIDE SEQUENCE</scope>
    <source>
        <strain evidence="2">H2</strain>
    </source>
</reference>
<keyword evidence="3" id="KW-1185">Reference proteome</keyword>
<protein>
    <recommendedName>
        <fullName evidence="1">Smr domain-containing protein</fullName>
    </recommendedName>
</protein>